<accession>A0AC34F518</accession>
<name>A0AC34F518_9BILA</name>
<sequence length="347" mass="40823">MSLFLEERIAEQEIEDPEKDKIIFTFSLALGINYLHEPGKNKDIKVHGAFKTTYKMGSEKWHFNLTTKNIVIGTVTDTLLEGNIKDSFWNGICFLSYTLFWDNDMRLELYSSTRIQMVKINDSDLFSTPRGYMSRFAEAFTETKVSRIVMSIELHLPVKYFYYPFERPSNEIWSRNCCAEYPEYIKNGGNLAFFGESDYLIKCLDGSVPARKLTLNTFCSLNVKNFMKTDALIVEHSIDVMKPLIIFLHTLCFEMPESYDLEYVKRLFKLLESFKPEKRLMLDNTIEKSLCLKFVKETHNFNSVLQWIHISFKHKVNVLKRMIASLIAEKYYHKFLDMFPENVTKKF</sequence>
<organism evidence="1 2">
    <name type="scientific">Panagrolaimus sp. ES5</name>
    <dbReference type="NCBI Taxonomy" id="591445"/>
    <lineage>
        <taxon>Eukaryota</taxon>
        <taxon>Metazoa</taxon>
        <taxon>Ecdysozoa</taxon>
        <taxon>Nematoda</taxon>
        <taxon>Chromadorea</taxon>
        <taxon>Rhabditida</taxon>
        <taxon>Tylenchina</taxon>
        <taxon>Panagrolaimomorpha</taxon>
        <taxon>Panagrolaimoidea</taxon>
        <taxon>Panagrolaimidae</taxon>
        <taxon>Panagrolaimus</taxon>
    </lineage>
</organism>
<protein>
    <submittedName>
        <fullName evidence="2">Uncharacterized protein</fullName>
    </submittedName>
</protein>
<dbReference type="WBParaSite" id="ES5_v2.g11941.t1">
    <property type="protein sequence ID" value="ES5_v2.g11941.t1"/>
    <property type="gene ID" value="ES5_v2.g11941"/>
</dbReference>
<reference evidence="2" key="1">
    <citation type="submission" date="2022-11" db="UniProtKB">
        <authorList>
            <consortium name="WormBaseParasite"/>
        </authorList>
    </citation>
    <scope>IDENTIFICATION</scope>
</reference>
<dbReference type="Proteomes" id="UP000887579">
    <property type="component" value="Unplaced"/>
</dbReference>
<evidence type="ECO:0000313" key="1">
    <source>
        <dbReference type="Proteomes" id="UP000887579"/>
    </source>
</evidence>
<proteinExistence type="predicted"/>
<evidence type="ECO:0000313" key="2">
    <source>
        <dbReference type="WBParaSite" id="ES5_v2.g11941.t1"/>
    </source>
</evidence>